<reference evidence="4" key="1">
    <citation type="submission" date="2016-10" db="EMBL/GenBank/DDBJ databases">
        <authorList>
            <person name="Varghese N."/>
            <person name="Submissions S."/>
        </authorList>
    </citation>
    <scope>NUCLEOTIDE SEQUENCE [LARGE SCALE GENOMIC DNA]</scope>
    <source>
        <strain evidence="4">S9</strain>
    </source>
</reference>
<gene>
    <name evidence="3" type="ORF">SAMN05518684_10751</name>
</gene>
<sequence length="529" mass="58839">MLIKKLMIIVLLQSIVFTPFFLSSAGKAQEPESQELSGQVEIELEGRGDTYSGEFAGHEGEGKLILQNRGKRIKNNLDIIINGKDVAIHPSNLRQQNTVEIDISEYMKQGDNELKVVQRNNALSPKLIIPYLTLKEGAPEDAGMSLEKLDKIDGIVQQSIDDGIIPGGVVLVAKDGVIVKESSYGDAQKYDMGQLLEEPRLMETDTIFDLASVTKVLGTTQGIMKLVSDGKLSVEDKVADIIPAFGQEGKEDITIEDLLTHTSGLTPWAPTYYYANNSEGVLDYINRMPLDYETGTNRAYSDFSFMMLGFIIEEVSGQKLNQYLEEDIYKTLELEDTQFTPSSNFKDRIASTSWGNPYEYKMVHDPDFGYKVDVDLEAFDSWRDYTLTGEVNDGNSFYVNEGVAGHAGLFSTARDLSVLGQLMLNGGGYGTNKLYSHPVVEQFTSPQRLGHGYGWEVDSRWYMGDERNYEAFGHTGFTGTQVIFDPIEQLQVIILTNKQNVGTTSSGSYFSTGPLSRNITDTVYQSIKE</sequence>
<evidence type="ECO:0000256" key="1">
    <source>
        <dbReference type="ARBA" id="ARBA00022801"/>
    </source>
</evidence>
<keyword evidence="4" id="KW-1185">Reference proteome</keyword>
<dbReference type="AlphaFoldDB" id="A0A1H9U9Q6"/>
<organism evidence="3 4">
    <name type="scientific">Salipaludibacillus aurantiacus</name>
    <dbReference type="NCBI Taxonomy" id="1601833"/>
    <lineage>
        <taxon>Bacteria</taxon>
        <taxon>Bacillati</taxon>
        <taxon>Bacillota</taxon>
        <taxon>Bacilli</taxon>
        <taxon>Bacillales</taxon>
        <taxon>Bacillaceae</taxon>
    </lineage>
</organism>
<dbReference type="InterPro" id="IPR050789">
    <property type="entry name" value="Diverse_Enzym_Activities"/>
</dbReference>
<dbReference type="EMBL" id="FOGT01000007">
    <property type="protein sequence ID" value="SES05968.1"/>
    <property type="molecule type" value="Genomic_DNA"/>
</dbReference>
<evidence type="ECO:0000313" key="3">
    <source>
        <dbReference type="EMBL" id="SES05968.1"/>
    </source>
</evidence>
<dbReference type="GO" id="GO:0016787">
    <property type="term" value="F:hydrolase activity"/>
    <property type="evidence" value="ECO:0007669"/>
    <property type="project" value="UniProtKB-KW"/>
</dbReference>
<dbReference type="SUPFAM" id="SSF56601">
    <property type="entry name" value="beta-lactamase/transpeptidase-like"/>
    <property type="match status" value="1"/>
</dbReference>
<dbReference type="STRING" id="1601833.SAMN05518684_10751"/>
<dbReference type="Proteomes" id="UP000198571">
    <property type="component" value="Unassembled WGS sequence"/>
</dbReference>
<evidence type="ECO:0000313" key="4">
    <source>
        <dbReference type="Proteomes" id="UP000198571"/>
    </source>
</evidence>
<proteinExistence type="predicted"/>
<dbReference type="RefSeq" id="WP_245733052.1">
    <property type="nucleotide sequence ID" value="NZ_FOGT01000007.1"/>
</dbReference>
<evidence type="ECO:0000259" key="2">
    <source>
        <dbReference type="Pfam" id="PF00144"/>
    </source>
</evidence>
<dbReference type="InterPro" id="IPR001466">
    <property type="entry name" value="Beta-lactam-related"/>
</dbReference>
<dbReference type="PANTHER" id="PTHR43283:SF11">
    <property type="entry name" value="BETA-LACTAMASE-RELATED DOMAIN-CONTAINING PROTEIN"/>
    <property type="match status" value="1"/>
</dbReference>
<keyword evidence="1" id="KW-0378">Hydrolase</keyword>
<feature type="domain" description="Beta-lactamase-related" evidence="2">
    <location>
        <begin position="153"/>
        <end position="500"/>
    </location>
</feature>
<dbReference type="InterPro" id="IPR012338">
    <property type="entry name" value="Beta-lactam/transpept-like"/>
</dbReference>
<dbReference type="Pfam" id="PF00144">
    <property type="entry name" value="Beta-lactamase"/>
    <property type="match status" value="1"/>
</dbReference>
<dbReference type="PANTHER" id="PTHR43283">
    <property type="entry name" value="BETA-LACTAMASE-RELATED"/>
    <property type="match status" value="1"/>
</dbReference>
<accession>A0A1H9U9Q6</accession>
<protein>
    <submittedName>
        <fullName evidence="3">CubicO group peptidase, beta-lactamase class C family</fullName>
    </submittedName>
</protein>
<name>A0A1H9U9Q6_9BACI</name>
<dbReference type="Gene3D" id="3.40.710.10">
    <property type="entry name" value="DD-peptidase/beta-lactamase superfamily"/>
    <property type="match status" value="1"/>
</dbReference>